<dbReference type="EMBL" id="JAIWQS010000002">
    <property type="protein sequence ID" value="KAJ8772493.1"/>
    <property type="molecule type" value="Genomic_DNA"/>
</dbReference>
<dbReference type="GO" id="GO:0005634">
    <property type="term" value="C:nucleus"/>
    <property type="evidence" value="ECO:0007669"/>
    <property type="project" value="UniProtKB-SubCell"/>
</dbReference>
<dbReference type="Pfam" id="PF00847">
    <property type="entry name" value="AP2"/>
    <property type="match status" value="1"/>
</dbReference>
<comment type="caution">
    <text evidence="10">The sequence shown here is derived from an EMBL/GenBank/DDBJ whole genome shotgun (WGS) entry which is preliminary data.</text>
</comment>
<evidence type="ECO:0000256" key="1">
    <source>
        <dbReference type="ARBA" id="ARBA00004123"/>
    </source>
</evidence>
<organism evidence="10 11">
    <name type="scientific">Erythroxylum novogranatense</name>
    <dbReference type="NCBI Taxonomy" id="1862640"/>
    <lineage>
        <taxon>Eukaryota</taxon>
        <taxon>Viridiplantae</taxon>
        <taxon>Streptophyta</taxon>
        <taxon>Embryophyta</taxon>
        <taxon>Tracheophyta</taxon>
        <taxon>Spermatophyta</taxon>
        <taxon>Magnoliopsida</taxon>
        <taxon>eudicotyledons</taxon>
        <taxon>Gunneridae</taxon>
        <taxon>Pentapetalae</taxon>
        <taxon>rosids</taxon>
        <taxon>fabids</taxon>
        <taxon>Malpighiales</taxon>
        <taxon>Erythroxylaceae</taxon>
        <taxon>Erythroxylum</taxon>
    </lineage>
</organism>
<proteinExistence type="inferred from homology"/>
<dbReference type="InterPro" id="IPR016177">
    <property type="entry name" value="DNA-bd_dom_sf"/>
</dbReference>
<dbReference type="SMART" id="SM00380">
    <property type="entry name" value="AP2"/>
    <property type="match status" value="1"/>
</dbReference>
<dbReference type="AlphaFoldDB" id="A0AAV8U2A6"/>
<dbReference type="PROSITE" id="PS51032">
    <property type="entry name" value="AP2_ERF"/>
    <property type="match status" value="1"/>
</dbReference>
<dbReference type="GO" id="GO:0003677">
    <property type="term" value="F:DNA binding"/>
    <property type="evidence" value="ECO:0007669"/>
    <property type="project" value="UniProtKB-KW"/>
</dbReference>
<dbReference type="InterPro" id="IPR044808">
    <property type="entry name" value="ERF_plant"/>
</dbReference>
<evidence type="ECO:0000256" key="5">
    <source>
        <dbReference type="ARBA" id="ARBA00023242"/>
    </source>
</evidence>
<dbReference type="FunFam" id="3.30.730.10:FF:000001">
    <property type="entry name" value="Ethylene-responsive transcription factor 2"/>
    <property type="match status" value="1"/>
</dbReference>
<keyword evidence="5" id="KW-0539">Nucleus</keyword>
<evidence type="ECO:0000256" key="2">
    <source>
        <dbReference type="ARBA" id="ARBA00023015"/>
    </source>
</evidence>
<dbReference type="CDD" id="cd00018">
    <property type="entry name" value="AP2"/>
    <property type="match status" value="1"/>
</dbReference>
<accession>A0AAV8U2A6</accession>
<evidence type="ECO:0000313" key="9">
    <source>
        <dbReference type="EMBL" id="KAJ8772313.1"/>
    </source>
</evidence>
<evidence type="ECO:0000259" key="8">
    <source>
        <dbReference type="PROSITE" id="PS51032"/>
    </source>
</evidence>
<reference evidence="10 11" key="1">
    <citation type="submission" date="2021-09" db="EMBL/GenBank/DDBJ databases">
        <title>Genomic insights and catalytic innovation underlie evolution of tropane alkaloids biosynthesis.</title>
        <authorList>
            <person name="Wang Y.-J."/>
            <person name="Tian T."/>
            <person name="Huang J.-P."/>
            <person name="Huang S.-X."/>
        </authorList>
    </citation>
    <scope>NUCLEOTIDE SEQUENCE [LARGE SCALE GENOMIC DNA]</scope>
    <source>
        <strain evidence="10">KIB-2018</strain>
        <tissue evidence="10">Leaf</tissue>
    </source>
</reference>
<dbReference type="SUPFAM" id="SSF54171">
    <property type="entry name" value="DNA-binding domain"/>
    <property type="match status" value="1"/>
</dbReference>
<dbReference type="PRINTS" id="PR00367">
    <property type="entry name" value="ETHRSPELEMNT"/>
</dbReference>
<dbReference type="Gene3D" id="3.30.730.10">
    <property type="entry name" value="AP2/ERF domain"/>
    <property type="match status" value="1"/>
</dbReference>
<dbReference type="Proteomes" id="UP001159364">
    <property type="component" value="Linkage Group LG02"/>
</dbReference>
<dbReference type="GO" id="GO:0009873">
    <property type="term" value="P:ethylene-activated signaling pathway"/>
    <property type="evidence" value="ECO:0007669"/>
    <property type="project" value="InterPro"/>
</dbReference>
<dbReference type="EMBL" id="JAIWQS010000002">
    <property type="protein sequence ID" value="KAJ8772313.1"/>
    <property type="molecule type" value="Genomic_DNA"/>
</dbReference>
<sequence length="240" mass="26341">MEQGTGFSNHMYHRSSGFNSLVPCLTDTWGDLPLKVDDSEDMVIYNYLHDAVSSGWSPVDMAATTVKLEPTHEEETSIVSEAVINKAVFDCTYLASESGGFNKKASRGAHFRGVRRRPWGKFAAEIRDPARNGARVWLGTYETAEEAALAYDKAAYRMRGSKALLNFPHKIGTDEPEPVRVTSKRKDSTTPVSSSGSTKRRKSLVADDVEESEGSCVSSVTQYEGNSSWRPFIGCLAGIS</sequence>
<gene>
    <name evidence="9" type="ORF">K2173_027490</name>
    <name evidence="10" type="ORF">K2173_027670</name>
</gene>
<keyword evidence="3" id="KW-0238">DNA-binding</keyword>
<evidence type="ECO:0000256" key="3">
    <source>
        <dbReference type="ARBA" id="ARBA00023125"/>
    </source>
</evidence>
<comment type="subcellular location">
    <subcellularLocation>
        <location evidence="1">Nucleus</location>
    </subcellularLocation>
</comment>
<feature type="region of interest" description="Disordered" evidence="7">
    <location>
        <begin position="169"/>
        <end position="208"/>
    </location>
</feature>
<dbReference type="PANTHER" id="PTHR31190:SF287">
    <property type="entry name" value="DEVELOPMENT RELATED ERF PROTEIN"/>
    <property type="match status" value="1"/>
</dbReference>
<evidence type="ECO:0000256" key="4">
    <source>
        <dbReference type="ARBA" id="ARBA00023163"/>
    </source>
</evidence>
<keyword evidence="2" id="KW-0805">Transcription regulation</keyword>
<keyword evidence="11" id="KW-1185">Reference proteome</keyword>
<evidence type="ECO:0000256" key="7">
    <source>
        <dbReference type="SAM" id="MobiDB-lite"/>
    </source>
</evidence>
<evidence type="ECO:0000313" key="10">
    <source>
        <dbReference type="EMBL" id="KAJ8772493.1"/>
    </source>
</evidence>
<dbReference type="PANTHER" id="PTHR31190">
    <property type="entry name" value="DNA-BINDING DOMAIN"/>
    <property type="match status" value="1"/>
</dbReference>
<evidence type="ECO:0000313" key="11">
    <source>
        <dbReference type="Proteomes" id="UP001159364"/>
    </source>
</evidence>
<name>A0AAV8U2A6_9ROSI</name>
<keyword evidence="4" id="KW-0804">Transcription</keyword>
<evidence type="ECO:0000256" key="6">
    <source>
        <dbReference type="ARBA" id="ARBA00024343"/>
    </source>
</evidence>
<dbReference type="InterPro" id="IPR001471">
    <property type="entry name" value="AP2/ERF_dom"/>
</dbReference>
<feature type="domain" description="AP2/ERF" evidence="8">
    <location>
        <begin position="110"/>
        <end position="168"/>
    </location>
</feature>
<dbReference type="GO" id="GO:0003700">
    <property type="term" value="F:DNA-binding transcription factor activity"/>
    <property type="evidence" value="ECO:0007669"/>
    <property type="project" value="InterPro"/>
</dbReference>
<comment type="similarity">
    <text evidence="6">Belongs to the AP2/ERF transcription factor family. ERF subfamily.</text>
</comment>
<dbReference type="InterPro" id="IPR036955">
    <property type="entry name" value="AP2/ERF_dom_sf"/>
</dbReference>
<protein>
    <recommendedName>
        <fullName evidence="8">AP2/ERF domain-containing protein</fullName>
    </recommendedName>
</protein>